<feature type="binding site" evidence="8">
    <location>
        <begin position="30"/>
        <end position="37"/>
    </location>
    <ligand>
        <name>ATP</name>
        <dbReference type="ChEBI" id="CHEBI:30616"/>
    </ligand>
</feature>
<dbReference type="RefSeq" id="WP_151152043.1">
    <property type="nucleotide sequence ID" value="NZ_WAIE01000010.1"/>
</dbReference>
<dbReference type="OrthoDB" id="9773087at2"/>
<protein>
    <recommendedName>
        <fullName evidence="8">Pantothenate synthetase</fullName>
        <shortName evidence="8">PS</shortName>
        <ecNumber evidence="8">6.3.2.1</ecNumber>
    </recommendedName>
    <alternativeName>
        <fullName evidence="8">Pantoate--beta-alanine ligase</fullName>
    </alternativeName>
    <alternativeName>
        <fullName evidence="8">Pantoate-activating enzyme</fullName>
    </alternativeName>
</protein>
<evidence type="ECO:0000256" key="2">
    <source>
        <dbReference type="ARBA" id="ARBA00009256"/>
    </source>
</evidence>
<comment type="caution">
    <text evidence="9">The sequence shown here is derived from an EMBL/GenBank/DDBJ whole genome shotgun (WGS) entry which is preliminary data.</text>
</comment>
<comment type="miscellaneous">
    <text evidence="8">The reaction proceeds by a bi uni uni bi ping pong mechanism.</text>
</comment>
<gene>
    <name evidence="8" type="primary">panC</name>
    <name evidence="9" type="ORF">F8A88_15225</name>
</gene>
<dbReference type="Gene3D" id="3.30.1300.10">
    <property type="entry name" value="Pantoate-beta-alanine ligase, C-terminal domain"/>
    <property type="match status" value="1"/>
</dbReference>
<dbReference type="InterPro" id="IPR003721">
    <property type="entry name" value="Pantoate_ligase"/>
</dbReference>
<feature type="binding site" evidence="8">
    <location>
        <begin position="184"/>
        <end position="187"/>
    </location>
    <ligand>
        <name>ATP</name>
        <dbReference type="ChEBI" id="CHEBI:30616"/>
    </ligand>
</feature>
<dbReference type="Pfam" id="PF02569">
    <property type="entry name" value="Pantoate_ligase"/>
    <property type="match status" value="1"/>
</dbReference>
<dbReference type="NCBIfam" id="TIGR00018">
    <property type="entry name" value="panC"/>
    <property type="match status" value="1"/>
</dbReference>
<dbReference type="EC" id="6.3.2.1" evidence="8"/>
<comment type="function">
    <text evidence="8">Catalyzes the condensation of pantoate with beta-alanine in an ATP-dependent reaction via a pantoyl-adenylate intermediate.</text>
</comment>
<comment type="catalytic activity">
    <reaction evidence="7 8">
        <text>(R)-pantoate + beta-alanine + ATP = (R)-pantothenate + AMP + diphosphate + H(+)</text>
        <dbReference type="Rhea" id="RHEA:10912"/>
        <dbReference type="ChEBI" id="CHEBI:15378"/>
        <dbReference type="ChEBI" id="CHEBI:15980"/>
        <dbReference type="ChEBI" id="CHEBI:29032"/>
        <dbReference type="ChEBI" id="CHEBI:30616"/>
        <dbReference type="ChEBI" id="CHEBI:33019"/>
        <dbReference type="ChEBI" id="CHEBI:57966"/>
        <dbReference type="ChEBI" id="CHEBI:456215"/>
        <dbReference type="EC" id="6.3.2.1"/>
    </reaction>
</comment>
<evidence type="ECO:0000256" key="3">
    <source>
        <dbReference type="ARBA" id="ARBA00022598"/>
    </source>
</evidence>
<evidence type="ECO:0000256" key="1">
    <source>
        <dbReference type="ARBA" id="ARBA00004990"/>
    </source>
</evidence>
<dbReference type="AlphaFoldDB" id="A0A6N6MXS3"/>
<dbReference type="PANTHER" id="PTHR21299:SF1">
    <property type="entry name" value="PANTOATE--BETA-ALANINE LIGASE"/>
    <property type="match status" value="1"/>
</dbReference>
<comment type="pathway">
    <text evidence="1 8">Cofactor biosynthesis; (R)-pantothenate biosynthesis; (R)-pantothenate from (R)-pantoate and beta-alanine: step 1/1.</text>
</comment>
<name>A0A6N6MXS3_9BACT</name>
<evidence type="ECO:0000256" key="5">
    <source>
        <dbReference type="ARBA" id="ARBA00022741"/>
    </source>
</evidence>
<feature type="binding site" evidence="8">
    <location>
        <position position="176"/>
    </location>
    <ligand>
        <name>ATP</name>
        <dbReference type="ChEBI" id="CHEBI:30616"/>
    </ligand>
</feature>
<evidence type="ECO:0000256" key="8">
    <source>
        <dbReference type="HAMAP-Rule" id="MF_00158"/>
    </source>
</evidence>
<reference evidence="9 10" key="1">
    <citation type="journal article" date="2017" name="Int. J. Syst. Evol. Microbiol.">
        <title>Desulfovibrio senegalensis sp. nov., a mesophilic sulfate reducer isolated from marine sediment.</title>
        <authorList>
            <person name="Thioye A."/>
            <person name="Gam Z.B.A."/>
            <person name="Mbengue M."/>
            <person name="Cayol J.L."/>
            <person name="Joseph-Bartoli M."/>
            <person name="Toure-Kane C."/>
            <person name="Labat M."/>
        </authorList>
    </citation>
    <scope>NUCLEOTIDE SEQUENCE [LARGE SCALE GENOMIC DNA]</scope>
    <source>
        <strain evidence="9 10">DSM 101509</strain>
    </source>
</reference>
<feature type="active site" description="Proton donor" evidence="8">
    <location>
        <position position="37"/>
    </location>
</feature>
<keyword evidence="8" id="KW-0963">Cytoplasm</keyword>
<dbReference type="CDD" id="cd00560">
    <property type="entry name" value="PanC"/>
    <property type="match status" value="1"/>
</dbReference>
<dbReference type="InterPro" id="IPR014729">
    <property type="entry name" value="Rossmann-like_a/b/a_fold"/>
</dbReference>
<proteinExistence type="inferred from homology"/>
<keyword evidence="4 8" id="KW-0566">Pantothenate biosynthesis</keyword>
<dbReference type="GO" id="GO:0005829">
    <property type="term" value="C:cytosol"/>
    <property type="evidence" value="ECO:0007669"/>
    <property type="project" value="TreeGrafter"/>
</dbReference>
<evidence type="ECO:0000313" key="9">
    <source>
        <dbReference type="EMBL" id="KAB1438809.1"/>
    </source>
</evidence>
<dbReference type="PANTHER" id="PTHR21299">
    <property type="entry name" value="CYTIDYLATE KINASE/PANTOATE-BETA-ALANINE LIGASE"/>
    <property type="match status" value="1"/>
</dbReference>
<dbReference type="UniPathway" id="UPA00028">
    <property type="reaction ID" value="UER00005"/>
</dbReference>
<feature type="binding site" evidence="8">
    <location>
        <position position="61"/>
    </location>
    <ligand>
        <name>beta-alanine</name>
        <dbReference type="ChEBI" id="CHEBI:57966"/>
    </ligand>
</feature>
<dbReference type="EMBL" id="WAIE01000010">
    <property type="protein sequence ID" value="KAB1438809.1"/>
    <property type="molecule type" value="Genomic_DNA"/>
</dbReference>
<dbReference type="GO" id="GO:0015940">
    <property type="term" value="P:pantothenate biosynthetic process"/>
    <property type="evidence" value="ECO:0007669"/>
    <property type="project" value="UniProtKB-UniRule"/>
</dbReference>
<dbReference type="Gene3D" id="3.40.50.620">
    <property type="entry name" value="HUPs"/>
    <property type="match status" value="1"/>
</dbReference>
<feature type="binding site" evidence="8">
    <location>
        <position position="61"/>
    </location>
    <ligand>
        <name>(R)-pantoate</name>
        <dbReference type="ChEBI" id="CHEBI:15980"/>
    </ligand>
</feature>
<dbReference type="GO" id="GO:0005524">
    <property type="term" value="F:ATP binding"/>
    <property type="evidence" value="ECO:0007669"/>
    <property type="project" value="UniProtKB-KW"/>
</dbReference>
<evidence type="ECO:0000313" key="10">
    <source>
        <dbReference type="Proteomes" id="UP000438699"/>
    </source>
</evidence>
<feature type="binding site" evidence="8">
    <location>
        <begin position="147"/>
        <end position="150"/>
    </location>
    <ligand>
        <name>ATP</name>
        <dbReference type="ChEBI" id="CHEBI:30616"/>
    </ligand>
</feature>
<keyword evidence="5 8" id="KW-0547">Nucleotide-binding</keyword>
<sequence>MKRIKYTEDLQRQCAEWRAKGLKVGLVPTMGYFHDGHLALMDHARSMCDKLVVTLFVNPTQFGPNEDLDAYPHDLERDSQLAWDHGADLLFAPAPEAMYAPDHATWVEVPELAQNLCGESRPTHFRGVCTVVMKLFMLTLPHVAVFGQKDWQQLAILKRMVRDLNIPVDIQGHPIVREKDGLALSSRNAYLTPEEREHAPFIRKALLEARKLAQQGETDALVIKDFIRQRLGQTMPMAEPDYIEMVDPNSIQPIMAVADSALIAVAVRLGKARLIDNILIKVD</sequence>
<comment type="subunit">
    <text evidence="8">Homodimer.</text>
</comment>
<dbReference type="SUPFAM" id="SSF52374">
    <property type="entry name" value="Nucleotidylyl transferase"/>
    <property type="match status" value="1"/>
</dbReference>
<dbReference type="InterPro" id="IPR042176">
    <property type="entry name" value="Pantoate_ligase_C"/>
</dbReference>
<comment type="similarity">
    <text evidence="2 8">Belongs to the pantothenate synthetase family.</text>
</comment>
<keyword evidence="6 8" id="KW-0067">ATP-binding</keyword>
<comment type="subcellular location">
    <subcellularLocation>
        <location evidence="8">Cytoplasm</location>
    </subcellularLocation>
</comment>
<dbReference type="FunFam" id="3.30.1300.10:FF:000001">
    <property type="entry name" value="Pantothenate synthetase"/>
    <property type="match status" value="1"/>
</dbReference>
<dbReference type="Proteomes" id="UP000438699">
    <property type="component" value="Unassembled WGS sequence"/>
</dbReference>
<keyword evidence="3 8" id="KW-0436">Ligase</keyword>
<accession>A0A6N6MXS3</accession>
<dbReference type="GO" id="GO:0004592">
    <property type="term" value="F:pantoate-beta-alanine ligase activity"/>
    <property type="evidence" value="ECO:0007669"/>
    <property type="project" value="UniProtKB-UniRule"/>
</dbReference>
<keyword evidence="10" id="KW-1185">Reference proteome</keyword>
<evidence type="ECO:0000256" key="7">
    <source>
        <dbReference type="ARBA" id="ARBA00048258"/>
    </source>
</evidence>
<evidence type="ECO:0000256" key="4">
    <source>
        <dbReference type="ARBA" id="ARBA00022655"/>
    </source>
</evidence>
<organism evidence="9 10">
    <name type="scientific">Pseudodesulfovibrio senegalensis</name>
    <dbReference type="NCBI Taxonomy" id="1721087"/>
    <lineage>
        <taxon>Bacteria</taxon>
        <taxon>Pseudomonadati</taxon>
        <taxon>Thermodesulfobacteriota</taxon>
        <taxon>Desulfovibrionia</taxon>
        <taxon>Desulfovibrionales</taxon>
        <taxon>Desulfovibrionaceae</taxon>
    </lineage>
</organism>
<evidence type="ECO:0000256" key="6">
    <source>
        <dbReference type="ARBA" id="ARBA00022840"/>
    </source>
</evidence>
<feature type="binding site" evidence="8">
    <location>
        <position position="153"/>
    </location>
    <ligand>
        <name>(R)-pantoate</name>
        <dbReference type="ChEBI" id="CHEBI:15980"/>
    </ligand>
</feature>
<dbReference type="HAMAP" id="MF_00158">
    <property type="entry name" value="PanC"/>
    <property type="match status" value="1"/>
</dbReference>